<sequence>MPTTPKSRSIRSNIPSTTPAGPPPSWLTQRSTTPDGQPPRSSFSAANNTFGKKTGSFEVPDQEDEDYDFDQYGEADAEGEVDDTMDLLMDAGAYSTMKSSLPAPRSRGVKRSLEEDTRDRPMAKIARGMTGGRKPAELKETDLMIVQSERIVGGLGVQLQRQPAQREVILANTATELTKLWSQEARIETKSGGIGPDASDGFSKANYVANLLLQLHHPHSSKGSKALARRSRANPLDAASSSAVPVPRALIDWLETYHVPFPDDFENILHTEPSPSAHESFWDIVFASILRGKIRQAIRLLKDAGWKYAATAREDERRDQEYNDQQVYNIEMAVADVLDVLESCPGYKYEDWDVKGMDWTLFRQRAGAKLADLEDFAEGDGASFGKSEQRLFTKSLGQSDMNLSTASRMASSKVPWNVYENMKLMYGILLGQAEEILMTAQDWLEGTIYLAVWWDGSNQDGMSASLNKSSIRKSTTQKPRDVDITPLEAYRRRLADSFARVTEDPEDTVFTVNTMDLVEVATACVLEDSVDAVISILRTWSMPITVSVVELAYFGKWLPSNRPMSRGGLFDAGFSREDLMLLSTGPSNQTAQDGTDPDEVLSQYADLLSRKQQIGDREGWELAVAVLNRLDQSQDAGQKIRQLLERLELNEESRVDKVLQVCDELGQAEQRRGIAERFADSLAEQGSKSYGSALIYYARAQAESKLKSTVSLLVELCLLHSAAMPAYALLDAKLEGLLSKERPALKELSATDLDAATLLSSQLSGYATLRKFYDLRDQDVYVDVPQASPLTPLSRRRAAASSLVAVIRSAADCISGGLFDPDIESVIPADGLLALLGEALPLLGQDKRIFTQDQVFTLLAVVEDFASSPSRIRENADSLLASSLNAYMDETSTASGILKKSRSELGGSSWDLLAMSGTELMTKSQKGKKQAKLQRAWDWRQGLVGMGGIEDPDAKMVVQLVREALVREVAGGWGGRLNW</sequence>
<keyword evidence="7 9" id="KW-0906">Nuclear pore complex</keyword>
<accession>A0ABR0ER44</accession>
<evidence type="ECO:0000256" key="7">
    <source>
        <dbReference type="ARBA" id="ARBA00023132"/>
    </source>
</evidence>
<keyword evidence="9" id="KW-0472">Membrane</keyword>
<gene>
    <name evidence="11" type="ORF">PRZ48_004525</name>
</gene>
<evidence type="ECO:0000256" key="8">
    <source>
        <dbReference type="ARBA" id="ARBA00023242"/>
    </source>
</evidence>
<dbReference type="Proteomes" id="UP001305779">
    <property type="component" value="Unassembled WGS sequence"/>
</dbReference>
<evidence type="ECO:0000256" key="10">
    <source>
        <dbReference type="SAM" id="MobiDB-lite"/>
    </source>
</evidence>
<keyword evidence="4 9" id="KW-0509">mRNA transport</keyword>
<evidence type="ECO:0000256" key="6">
    <source>
        <dbReference type="ARBA" id="ARBA00023010"/>
    </source>
</evidence>
<evidence type="ECO:0000256" key="4">
    <source>
        <dbReference type="ARBA" id="ARBA00022816"/>
    </source>
</evidence>
<feature type="compositionally biased region" description="Acidic residues" evidence="10">
    <location>
        <begin position="60"/>
        <end position="69"/>
    </location>
</feature>
<comment type="subcellular location">
    <subcellularLocation>
        <location evidence="1 9">Nucleus</location>
        <location evidence="1 9">Nuclear pore complex</location>
    </subcellularLocation>
</comment>
<feature type="region of interest" description="Disordered" evidence="10">
    <location>
        <begin position="96"/>
        <end position="116"/>
    </location>
</feature>
<evidence type="ECO:0000313" key="12">
    <source>
        <dbReference type="Proteomes" id="UP001305779"/>
    </source>
</evidence>
<comment type="caution">
    <text evidence="11">The sequence shown here is derived from an EMBL/GenBank/DDBJ whole genome shotgun (WGS) entry which is preliminary data.</text>
</comment>
<organism evidence="11 12">
    <name type="scientific">Zasmidium cellare</name>
    <name type="common">Wine cellar mold</name>
    <name type="synonym">Racodium cellare</name>
    <dbReference type="NCBI Taxonomy" id="395010"/>
    <lineage>
        <taxon>Eukaryota</taxon>
        <taxon>Fungi</taxon>
        <taxon>Dikarya</taxon>
        <taxon>Ascomycota</taxon>
        <taxon>Pezizomycotina</taxon>
        <taxon>Dothideomycetes</taxon>
        <taxon>Dothideomycetidae</taxon>
        <taxon>Mycosphaerellales</taxon>
        <taxon>Mycosphaerellaceae</taxon>
        <taxon>Zasmidium</taxon>
    </lineage>
</organism>
<keyword evidence="3 9" id="KW-0813">Transport</keyword>
<keyword evidence="8 9" id="KW-0539">Nucleus</keyword>
<dbReference type="EMBL" id="JAXOVC010000003">
    <property type="protein sequence ID" value="KAK4503610.1"/>
    <property type="molecule type" value="Genomic_DNA"/>
</dbReference>
<evidence type="ECO:0000256" key="3">
    <source>
        <dbReference type="ARBA" id="ARBA00022448"/>
    </source>
</evidence>
<dbReference type="PANTHER" id="PTHR13373">
    <property type="entry name" value="FROUNT PROTEIN-RELATED"/>
    <property type="match status" value="1"/>
</dbReference>
<keyword evidence="6 9" id="KW-0811">Translocation</keyword>
<reference evidence="11 12" key="1">
    <citation type="journal article" date="2023" name="G3 (Bethesda)">
        <title>A chromosome-level genome assembly of Zasmidium syzygii isolated from banana leaves.</title>
        <authorList>
            <person name="van Westerhoven A.C."/>
            <person name="Mehrabi R."/>
            <person name="Talebi R."/>
            <person name="Steentjes M.B.F."/>
            <person name="Corcolon B."/>
            <person name="Chong P.A."/>
            <person name="Kema G.H.J."/>
            <person name="Seidl M.F."/>
        </authorList>
    </citation>
    <scope>NUCLEOTIDE SEQUENCE [LARGE SCALE GENOMIC DNA]</scope>
    <source>
        <strain evidence="11 12">P124</strain>
    </source>
</reference>
<dbReference type="Pfam" id="PF07575">
    <property type="entry name" value="Nucleopor_Nup85"/>
    <property type="match status" value="2"/>
</dbReference>
<evidence type="ECO:0000256" key="1">
    <source>
        <dbReference type="ARBA" id="ARBA00004567"/>
    </source>
</evidence>
<comment type="function">
    <text evidence="9">Functions as a component of the nuclear pore complex (NPC).</text>
</comment>
<dbReference type="InterPro" id="IPR011502">
    <property type="entry name" value="Nucleoporin_Nup85"/>
</dbReference>
<feature type="compositionally biased region" description="Polar residues" evidence="10">
    <location>
        <begin position="26"/>
        <end position="51"/>
    </location>
</feature>
<comment type="subunit">
    <text evidence="9">Component of the nuclear pore complex (NPC).</text>
</comment>
<feature type="compositionally biased region" description="Polar residues" evidence="10">
    <location>
        <begin position="1"/>
        <end position="19"/>
    </location>
</feature>
<evidence type="ECO:0000313" key="11">
    <source>
        <dbReference type="EMBL" id="KAK4503610.1"/>
    </source>
</evidence>
<evidence type="ECO:0000256" key="5">
    <source>
        <dbReference type="ARBA" id="ARBA00022927"/>
    </source>
</evidence>
<protein>
    <recommendedName>
        <fullName evidence="9">Nuclear pore complex protein Nup85</fullName>
    </recommendedName>
</protein>
<feature type="region of interest" description="Disordered" evidence="10">
    <location>
        <begin position="1"/>
        <end position="69"/>
    </location>
</feature>
<name>A0ABR0ER44_ZASCE</name>
<evidence type="ECO:0000256" key="2">
    <source>
        <dbReference type="ARBA" id="ARBA00005573"/>
    </source>
</evidence>
<comment type="similarity">
    <text evidence="2 9">Belongs to the nucleoporin Nup85 family.</text>
</comment>
<keyword evidence="5 9" id="KW-0653">Protein transport</keyword>
<dbReference type="PANTHER" id="PTHR13373:SF21">
    <property type="entry name" value="NUCLEAR PORE COMPLEX PROTEIN NUP85"/>
    <property type="match status" value="1"/>
</dbReference>
<proteinExistence type="inferred from homology"/>
<keyword evidence="12" id="KW-1185">Reference proteome</keyword>
<evidence type="ECO:0000256" key="9">
    <source>
        <dbReference type="RuleBase" id="RU365073"/>
    </source>
</evidence>